<feature type="region of interest" description="Disordered" evidence="2">
    <location>
        <begin position="328"/>
        <end position="350"/>
    </location>
</feature>
<evidence type="ECO:0000256" key="1">
    <source>
        <dbReference type="SAM" id="Coils"/>
    </source>
</evidence>
<dbReference type="AlphaFoldDB" id="A0A225V8R7"/>
<feature type="region of interest" description="Disordered" evidence="2">
    <location>
        <begin position="142"/>
        <end position="191"/>
    </location>
</feature>
<organism evidence="3 4">
    <name type="scientific">Phytophthora megakarya</name>
    <dbReference type="NCBI Taxonomy" id="4795"/>
    <lineage>
        <taxon>Eukaryota</taxon>
        <taxon>Sar</taxon>
        <taxon>Stramenopiles</taxon>
        <taxon>Oomycota</taxon>
        <taxon>Peronosporomycetes</taxon>
        <taxon>Peronosporales</taxon>
        <taxon>Peronosporaceae</taxon>
        <taxon>Phytophthora</taxon>
    </lineage>
</organism>
<dbReference type="Proteomes" id="UP000198211">
    <property type="component" value="Unassembled WGS sequence"/>
</dbReference>
<evidence type="ECO:0000313" key="4">
    <source>
        <dbReference type="Proteomes" id="UP000198211"/>
    </source>
</evidence>
<feature type="compositionally biased region" description="Acidic residues" evidence="2">
    <location>
        <begin position="341"/>
        <end position="350"/>
    </location>
</feature>
<proteinExistence type="predicted"/>
<evidence type="ECO:0000256" key="2">
    <source>
        <dbReference type="SAM" id="MobiDB-lite"/>
    </source>
</evidence>
<reference evidence="4" key="1">
    <citation type="submission" date="2017-03" db="EMBL/GenBank/DDBJ databases">
        <title>Phytopthora megakarya and P. palmivora, two closely related causual agents of cacao black pod achieved similar genome size and gene model numbers by different mechanisms.</title>
        <authorList>
            <person name="Ali S."/>
            <person name="Shao J."/>
            <person name="Larry D.J."/>
            <person name="Kronmiller B."/>
            <person name="Shen D."/>
            <person name="Strem M.D."/>
            <person name="Melnick R.L."/>
            <person name="Guiltinan M.J."/>
            <person name="Tyler B.M."/>
            <person name="Meinhardt L.W."/>
            <person name="Bailey B.A."/>
        </authorList>
    </citation>
    <scope>NUCLEOTIDE SEQUENCE [LARGE SCALE GENOMIC DNA]</scope>
    <source>
        <strain evidence="4">zdho120</strain>
    </source>
</reference>
<feature type="coiled-coil region" evidence="1">
    <location>
        <begin position="38"/>
        <end position="72"/>
    </location>
</feature>
<sequence>MRRECTTMCRHWSQRVRALKQDRIDGEDFLRQRDRDAESRHQARITELTDQITRLQAQLRDSETARQAAERRAEERVLDCRFERKADSEHPRRFPNKPKIIVMFNWMRLAAPLHHFAEGTAIPEGWLTNINVVALDGPRCECPERASTSGSRAGNRKPKASAARDVPVSKRPSLTPARDLRHRHDGPLRPRGYSPRNMLVYSPRNVPNARSLAEAGRALPAGMLWTDVREDVQHLLWSGMNFTSAMRWVSEGQGIHHLVPREAVCRMLAQVIHAGQLDEPPWCCFVPEGFYTSAEGTLRVRHANREPTPPWHPLGRCYIKVQRRKQSTRETEAIQAKLSESSDDEIQDPS</sequence>
<gene>
    <name evidence="3" type="ORF">PHMEG_00026658</name>
</gene>
<keyword evidence="1" id="KW-0175">Coiled coil</keyword>
<dbReference type="EMBL" id="NBNE01006551">
    <property type="protein sequence ID" value="OWZ01881.1"/>
    <property type="molecule type" value="Genomic_DNA"/>
</dbReference>
<comment type="caution">
    <text evidence="3">The sequence shown here is derived from an EMBL/GenBank/DDBJ whole genome shotgun (WGS) entry which is preliminary data.</text>
</comment>
<evidence type="ECO:0000313" key="3">
    <source>
        <dbReference type="EMBL" id="OWZ01881.1"/>
    </source>
</evidence>
<accession>A0A225V8R7</accession>
<name>A0A225V8R7_9STRA</name>
<keyword evidence="4" id="KW-1185">Reference proteome</keyword>
<protein>
    <submittedName>
        <fullName evidence="3">Uncharacterized protein</fullName>
    </submittedName>
</protein>